<dbReference type="AlphaFoldDB" id="V9L8R9"/>
<keyword evidence="6 10" id="KW-0812">Transmembrane</keyword>
<keyword evidence="8 10" id="KW-1133">Transmembrane helix</keyword>
<evidence type="ECO:0000256" key="9">
    <source>
        <dbReference type="ARBA" id="ARBA00023136"/>
    </source>
</evidence>
<proteinExistence type="evidence at transcript level"/>
<dbReference type="Gene3D" id="1.20.140.150">
    <property type="match status" value="1"/>
</dbReference>
<dbReference type="EMBL" id="JW876102">
    <property type="protein sequence ID" value="AFP08619.1"/>
    <property type="molecule type" value="mRNA"/>
</dbReference>
<evidence type="ECO:0000256" key="2">
    <source>
        <dbReference type="ARBA" id="ARBA00004651"/>
    </source>
</evidence>
<keyword evidence="9 10" id="KW-0472">Membrane</keyword>
<organism evidence="11">
    <name type="scientific">Callorhinchus milii</name>
    <name type="common">Ghost shark</name>
    <dbReference type="NCBI Taxonomy" id="7868"/>
    <lineage>
        <taxon>Eukaryota</taxon>
        <taxon>Metazoa</taxon>
        <taxon>Chordata</taxon>
        <taxon>Craniata</taxon>
        <taxon>Vertebrata</taxon>
        <taxon>Chondrichthyes</taxon>
        <taxon>Holocephali</taxon>
        <taxon>Chimaeriformes</taxon>
        <taxon>Callorhinchidae</taxon>
        <taxon>Callorhinchus</taxon>
    </lineage>
</organism>
<comment type="subcellular location">
    <subcellularLocation>
        <location evidence="1">Cell junction</location>
        <location evidence="1">Tight junction</location>
    </subcellularLocation>
    <subcellularLocation>
        <location evidence="2">Cell membrane</location>
        <topology evidence="2">Multi-pass membrane protein</topology>
    </subcellularLocation>
</comment>
<keyword evidence="4" id="KW-0796">Tight junction</keyword>
<dbReference type="PRINTS" id="PR01077">
    <property type="entry name" value="CLAUDIN"/>
</dbReference>
<evidence type="ECO:0000256" key="4">
    <source>
        <dbReference type="ARBA" id="ARBA00022427"/>
    </source>
</evidence>
<evidence type="ECO:0000313" key="11">
    <source>
        <dbReference type="EMBL" id="AFP08619.1"/>
    </source>
</evidence>
<dbReference type="PANTHER" id="PTHR12002">
    <property type="entry name" value="CLAUDIN"/>
    <property type="match status" value="1"/>
</dbReference>
<evidence type="ECO:0000256" key="5">
    <source>
        <dbReference type="ARBA" id="ARBA00022475"/>
    </source>
</evidence>
<evidence type="ECO:0000256" key="10">
    <source>
        <dbReference type="SAM" id="Phobius"/>
    </source>
</evidence>
<dbReference type="InterPro" id="IPR006187">
    <property type="entry name" value="Claudin"/>
</dbReference>
<keyword evidence="7" id="KW-0965">Cell junction</keyword>
<evidence type="ECO:0000256" key="1">
    <source>
        <dbReference type="ARBA" id="ARBA00004435"/>
    </source>
</evidence>
<feature type="transmembrane region" description="Helical" evidence="10">
    <location>
        <begin position="111"/>
        <end position="135"/>
    </location>
</feature>
<protein>
    <submittedName>
        <fullName evidence="11">Claudin-23-like protein</fullName>
    </submittedName>
</protein>
<accession>V9L8R9</accession>
<evidence type="ECO:0000256" key="7">
    <source>
        <dbReference type="ARBA" id="ARBA00022949"/>
    </source>
</evidence>
<sequence>MRTPPVMILGLVLSPAGFVLILVSTVAPAWRDVSNIPTDALDTVLHQGLWEICREKESVRETTCGVADVAYFQHQVLGLSRGLMIAGLVVTALGVLLSSLGVRCWTQHPNLAVSGAGGVVLGVGGVLTLIAVSWYTDKLQALPNSAAGQSLSVGYSIVLGFIGGCLEILGGLSLAFSFGKLCEQQRAKAKPYVQKKKEAQRPAKLYPRGISNPVQVVDIPAESAPSAPWDADL</sequence>
<reference evidence="11" key="1">
    <citation type="journal article" date="2014" name="Nature">
        <title>Elephant shark genome provides unique insights into gnathostome evolution.</title>
        <authorList>
            <consortium name="International Elephant Shark Genome Sequencing Consortium"/>
            <person name="Venkatesh B."/>
            <person name="Lee A.P."/>
            <person name="Ravi V."/>
            <person name="Maurya A.K."/>
            <person name="Lian M.M."/>
            <person name="Swann J.B."/>
            <person name="Ohta Y."/>
            <person name="Flajnik M.F."/>
            <person name="Sutoh Y."/>
            <person name="Kasahara M."/>
            <person name="Hoon S."/>
            <person name="Gangu V."/>
            <person name="Roy S.W."/>
            <person name="Irimia M."/>
            <person name="Korzh V."/>
            <person name="Kondrychyn I."/>
            <person name="Lim Z.W."/>
            <person name="Tay B.H."/>
            <person name="Tohari S."/>
            <person name="Kong K.W."/>
            <person name="Ho S."/>
            <person name="Lorente-Galdos B."/>
            <person name="Quilez J."/>
            <person name="Marques-Bonet T."/>
            <person name="Raney B.J."/>
            <person name="Ingham P.W."/>
            <person name="Tay A."/>
            <person name="Hillier L.W."/>
            <person name="Minx P."/>
            <person name="Boehm T."/>
            <person name="Wilson R.K."/>
            <person name="Brenner S."/>
            <person name="Warren W.C."/>
        </authorList>
    </citation>
    <scope>NUCLEOTIDE SEQUENCE</scope>
    <source>
        <tissue evidence="11">Brain</tissue>
    </source>
</reference>
<dbReference type="InterPro" id="IPR004031">
    <property type="entry name" value="PMP22/EMP/MP20/Claudin"/>
</dbReference>
<dbReference type="GO" id="GO:0005198">
    <property type="term" value="F:structural molecule activity"/>
    <property type="evidence" value="ECO:0007669"/>
    <property type="project" value="InterPro"/>
</dbReference>
<evidence type="ECO:0000256" key="3">
    <source>
        <dbReference type="ARBA" id="ARBA00008295"/>
    </source>
</evidence>
<feature type="transmembrane region" description="Helical" evidence="10">
    <location>
        <begin position="82"/>
        <end position="102"/>
    </location>
</feature>
<dbReference type="Pfam" id="PF00822">
    <property type="entry name" value="PMP22_Claudin"/>
    <property type="match status" value="1"/>
</dbReference>
<keyword evidence="5" id="KW-1003">Cell membrane</keyword>
<dbReference type="GO" id="GO:0005886">
    <property type="term" value="C:plasma membrane"/>
    <property type="evidence" value="ECO:0007669"/>
    <property type="project" value="UniProtKB-SubCell"/>
</dbReference>
<evidence type="ECO:0000256" key="6">
    <source>
        <dbReference type="ARBA" id="ARBA00022692"/>
    </source>
</evidence>
<feature type="transmembrane region" description="Helical" evidence="10">
    <location>
        <begin position="155"/>
        <end position="178"/>
    </location>
</feature>
<evidence type="ECO:0000256" key="8">
    <source>
        <dbReference type="ARBA" id="ARBA00022989"/>
    </source>
</evidence>
<dbReference type="GO" id="GO:0005923">
    <property type="term" value="C:bicellular tight junction"/>
    <property type="evidence" value="ECO:0007669"/>
    <property type="project" value="UniProtKB-SubCell"/>
</dbReference>
<comment type="similarity">
    <text evidence="3">Belongs to the claudin family.</text>
</comment>
<name>V9L8R9_CALMI</name>